<dbReference type="GO" id="GO:0046872">
    <property type="term" value="F:metal ion binding"/>
    <property type="evidence" value="ECO:0007669"/>
    <property type="project" value="UniProtKB-KW"/>
</dbReference>
<feature type="domain" description="Helicase ATP-binding" evidence="13">
    <location>
        <begin position="22"/>
        <end position="190"/>
    </location>
</feature>
<keyword evidence="8" id="KW-0413">Isomerase</keyword>
<protein>
    <recommendedName>
        <fullName evidence="11">ATP-dependent DNA helicase RecQ</fullName>
        <ecNumber evidence="10">5.6.2.4</ecNumber>
    </recommendedName>
    <alternativeName>
        <fullName evidence="12">DNA 3'-5' helicase RecQ</fullName>
    </alternativeName>
</protein>
<dbReference type="Pfam" id="PF00270">
    <property type="entry name" value="DEAD"/>
    <property type="match status" value="1"/>
</dbReference>
<dbReference type="Gene3D" id="1.10.10.10">
    <property type="entry name" value="Winged helix-like DNA-binding domain superfamily/Winged helix DNA-binding domain"/>
    <property type="match status" value="1"/>
</dbReference>
<comment type="similarity">
    <text evidence="1">Belongs to the helicase family. RecQ subfamily.</text>
</comment>
<dbReference type="InterPro" id="IPR014001">
    <property type="entry name" value="Helicase_ATP-bd"/>
</dbReference>
<evidence type="ECO:0000256" key="8">
    <source>
        <dbReference type="ARBA" id="ARBA00023235"/>
    </source>
</evidence>
<dbReference type="EMBL" id="PRLP01000003">
    <property type="protein sequence ID" value="PPC79327.1"/>
    <property type="molecule type" value="Genomic_DNA"/>
</dbReference>
<evidence type="ECO:0000256" key="1">
    <source>
        <dbReference type="ARBA" id="ARBA00005446"/>
    </source>
</evidence>
<evidence type="ECO:0000256" key="6">
    <source>
        <dbReference type="ARBA" id="ARBA00022840"/>
    </source>
</evidence>
<evidence type="ECO:0000256" key="10">
    <source>
        <dbReference type="ARBA" id="ARBA00034808"/>
    </source>
</evidence>
<dbReference type="OrthoDB" id="5298715at2"/>
<evidence type="ECO:0000259" key="14">
    <source>
        <dbReference type="PROSITE" id="PS51194"/>
    </source>
</evidence>
<evidence type="ECO:0000256" key="2">
    <source>
        <dbReference type="ARBA" id="ARBA00022723"/>
    </source>
</evidence>
<evidence type="ECO:0000256" key="12">
    <source>
        <dbReference type="ARBA" id="ARBA00044550"/>
    </source>
</evidence>
<dbReference type="PANTHER" id="PTHR13710:SF105">
    <property type="entry name" value="ATP-DEPENDENT DNA HELICASE Q1"/>
    <property type="match status" value="1"/>
</dbReference>
<dbReference type="Gene3D" id="3.40.50.300">
    <property type="entry name" value="P-loop containing nucleotide triphosphate hydrolases"/>
    <property type="match status" value="2"/>
</dbReference>
<evidence type="ECO:0000256" key="11">
    <source>
        <dbReference type="ARBA" id="ARBA00044535"/>
    </source>
</evidence>
<dbReference type="PROSITE" id="PS00690">
    <property type="entry name" value="DEAH_ATP_HELICASE"/>
    <property type="match status" value="1"/>
</dbReference>
<dbReference type="GO" id="GO:0016787">
    <property type="term" value="F:hydrolase activity"/>
    <property type="evidence" value="ECO:0007669"/>
    <property type="project" value="UniProtKB-KW"/>
</dbReference>
<dbReference type="PANTHER" id="PTHR13710">
    <property type="entry name" value="DNA HELICASE RECQ FAMILY MEMBER"/>
    <property type="match status" value="1"/>
</dbReference>
<keyword evidence="7" id="KW-0238">DNA-binding</keyword>
<dbReference type="GO" id="GO:0009378">
    <property type="term" value="F:four-way junction helicase activity"/>
    <property type="evidence" value="ECO:0007669"/>
    <property type="project" value="TreeGrafter"/>
</dbReference>
<dbReference type="GO" id="GO:0005524">
    <property type="term" value="F:ATP binding"/>
    <property type="evidence" value="ECO:0007669"/>
    <property type="project" value="UniProtKB-KW"/>
</dbReference>
<evidence type="ECO:0000256" key="4">
    <source>
        <dbReference type="ARBA" id="ARBA00022801"/>
    </source>
</evidence>
<dbReference type="PROSITE" id="PS51194">
    <property type="entry name" value="HELICASE_CTER"/>
    <property type="match status" value="1"/>
</dbReference>
<reference evidence="15 16" key="1">
    <citation type="submission" date="2018-02" db="EMBL/GenBank/DDBJ databases">
        <title>novel marine gammaproteobacteria from coastal saline agro ecosystem.</title>
        <authorList>
            <person name="Krishnan R."/>
            <person name="Ramesh Kumar N."/>
        </authorList>
    </citation>
    <scope>NUCLEOTIDE SEQUENCE [LARGE SCALE GENOMIC DNA]</scope>
    <source>
        <strain evidence="15 16">228</strain>
    </source>
</reference>
<dbReference type="InterPro" id="IPR002464">
    <property type="entry name" value="DNA/RNA_helicase_DEAH_CS"/>
</dbReference>
<dbReference type="AlphaFoldDB" id="A0A2S5KWU8"/>
<comment type="catalytic activity">
    <reaction evidence="9">
        <text>Couples ATP hydrolysis with the unwinding of duplex DNA by translocating in the 3'-5' direction.</text>
        <dbReference type="EC" id="5.6.2.4"/>
    </reaction>
</comment>
<dbReference type="InterPro" id="IPR036388">
    <property type="entry name" value="WH-like_DNA-bd_sf"/>
</dbReference>
<evidence type="ECO:0000256" key="3">
    <source>
        <dbReference type="ARBA" id="ARBA00022741"/>
    </source>
</evidence>
<dbReference type="InterPro" id="IPR011545">
    <property type="entry name" value="DEAD/DEAH_box_helicase_dom"/>
</dbReference>
<sequence length="646" mass="72674">MEQQLQQYFGFAEFRQGQREVISAVAEGHSAMAIFPTGSGKSLCYQLAALQLPHLTLVVSPLLALIQDQLEFLQQKGIAAASIDSSQSRDATSHTMEEVRQGKIKILMISVERLKNERFRRFISQVPLSLLVVDEAHCISEWGHNFRPDYLKLPEYQRQLAIPQALLLTATATPAVIEDMASKFAIRPEHIQVTGFYRANLHLHIRPVSSAQRDQALLAVLHKTPESAAVVYVTLQQTAERVAGFLQAQGLAAEAYHAGLGTELRQQIQQRFMDGRSRIIVATIAFGMGIDKGDIRQVVHYDLPKSVENYSQEIGRAGRDGQPSLCTLLGSREELQVLENFVYGDTPQVDGIRSVLQTIATEAEQQVWETTLYRLSERSNIRQLPLKTLLVYLELRGVIQPLYSYFADYRFQLQEDKDSLLARFNPERQQFIGTLFEHARLGRSWYSLDFDSFNQAHPGQRQRLVAALEYMDERGWLTLEAKQMTEAYRVLPHPGLAHDDAITTLAQQLSEQFQLKENKEIDRITGMIGLFESDHCISQRLASYFGDQQAPQHCGHCSVCHGRVAQLPEPVALPPLQPEQLSSALTDLQSKMNTTADRHTLACFLCGISLPALTKLRANRLMGYGSLQEYGFAAVRQQLASLEKGE</sequence>
<dbReference type="InterPro" id="IPR027417">
    <property type="entry name" value="P-loop_NTPase"/>
</dbReference>
<dbReference type="InterPro" id="IPR032284">
    <property type="entry name" value="RecQ_Zn-bd"/>
</dbReference>
<dbReference type="InterPro" id="IPR004589">
    <property type="entry name" value="DNA_helicase_ATP-dep_RecQ"/>
</dbReference>
<proteinExistence type="inferred from homology"/>
<dbReference type="Pfam" id="PF16124">
    <property type="entry name" value="RecQ_Zn_bind"/>
    <property type="match status" value="1"/>
</dbReference>
<feature type="domain" description="Helicase C-terminal" evidence="14">
    <location>
        <begin position="212"/>
        <end position="360"/>
    </location>
</feature>
<evidence type="ECO:0000313" key="15">
    <source>
        <dbReference type="EMBL" id="PPC79327.1"/>
    </source>
</evidence>
<dbReference type="GO" id="GO:0043590">
    <property type="term" value="C:bacterial nucleoid"/>
    <property type="evidence" value="ECO:0007669"/>
    <property type="project" value="TreeGrafter"/>
</dbReference>
<dbReference type="GO" id="GO:0006281">
    <property type="term" value="P:DNA repair"/>
    <property type="evidence" value="ECO:0007669"/>
    <property type="project" value="TreeGrafter"/>
</dbReference>
<dbReference type="NCBIfam" id="TIGR00614">
    <property type="entry name" value="recQ_fam"/>
    <property type="match status" value="1"/>
</dbReference>
<keyword evidence="4" id="KW-0378">Hydrolase</keyword>
<organism evidence="15 16">
    <name type="scientific">Proteobacteria bacterium 228</name>
    <dbReference type="NCBI Taxonomy" id="2083153"/>
    <lineage>
        <taxon>Bacteria</taxon>
        <taxon>Pseudomonadati</taxon>
        <taxon>Pseudomonadota</taxon>
    </lineage>
</organism>
<name>A0A2S5KWU8_9PROT</name>
<keyword evidence="5" id="KW-0347">Helicase</keyword>
<dbReference type="Pfam" id="PF00271">
    <property type="entry name" value="Helicase_C"/>
    <property type="match status" value="1"/>
</dbReference>
<dbReference type="PROSITE" id="PS51192">
    <property type="entry name" value="HELICASE_ATP_BIND_1"/>
    <property type="match status" value="1"/>
</dbReference>
<evidence type="ECO:0000256" key="9">
    <source>
        <dbReference type="ARBA" id="ARBA00034617"/>
    </source>
</evidence>
<evidence type="ECO:0000256" key="5">
    <source>
        <dbReference type="ARBA" id="ARBA00022806"/>
    </source>
</evidence>
<evidence type="ECO:0000256" key="7">
    <source>
        <dbReference type="ARBA" id="ARBA00023125"/>
    </source>
</evidence>
<dbReference type="SUPFAM" id="SSF52540">
    <property type="entry name" value="P-loop containing nucleoside triphosphate hydrolases"/>
    <property type="match status" value="1"/>
</dbReference>
<dbReference type="GO" id="GO:0005737">
    <property type="term" value="C:cytoplasm"/>
    <property type="evidence" value="ECO:0007669"/>
    <property type="project" value="TreeGrafter"/>
</dbReference>
<keyword evidence="2" id="KW-0479">Metal-binding</keyword>
<evidence type="ECO:0000259" key="13">
    <source>
        <dbReference type="PROSITE" id="PS51192"/>
    </source>
</evidence>
<accession>A0A2S5KWU8</accession>
<keyword evidence="6" id="KW-0067">ATP-binding</keyword>
<dbReference type="EC" id="5.6.2.4" evidence="10"/>
<gene>
    <name evidence="15" type="ORF">C4K68_00995</name>
</gene>
<dbReference type="SMART" id="SM00490">
    <property type="entry name" value="HELICc"/>
    <property type="match status" value="1"/>
</dbReference>
<dbReference type="SMART" id="SM00487">
    <property type="entry name" value="DEXDc"/>
    <property type="match status" value="1"/>
</dbReference>
<dbReference type="GO" id="GO:0006310">
    <property type="term" value="P:DNA recombination"/>
    <property type="evidence" value="ECO:0007669"/>
    <property type="project" value="InterPro"/>
</dbReference>
<dbReference type="GO" id="GO:0043138">
    <property type="term" value="F:3'-5' DNA helicase activity"/>
    <property type="evidence" value="ECO:0007669"/>
    <property type="project" value="UniProtKB-EC"/>
</dbReference>
<dbReference type="GO" id="GO:0003677">
    <property type="term" value="F:DNA binding"/>
    <property type="evidence" value="ECO:0007669"/>
    <property type="project" value="UniProtKB-KW"/>
</dbReference>
<keyword evidence="3" id="KW-0547">Nucleotide-binding</keyword>
<evidence type="ECO:0000313" key="16">
    <source>
        <dbReference type="Proteomes" id="UP000238196"/>
    </source>
</evidence>
<dbReference type="GO" id="GO:0030894">
    <property type="term" value="C:replisome"/>
    <property type="evidence" value="ECO:0007669"/>
    <property type="project" value="TreeGrafter"/>
</dbReference>
<dbReference type="InterPro" id="IPR001650">
    <property type="entry name" value="Helicase_C-like"/>
</dbReference>
<comment type="caution">
    <text evidence="15">The sequence shown here is derived from an EMBL/GenBank/DDBJ whole genome shotgun (WGS) entry which is preliminary data.</text>
</comment>
<dbReference type="Proteomes" id="UP000238196">
    <property type="component" value="Unassembled WGS sequence"/>
</dbReference>